<sequence>MARDYLIKRKVQSSSNSKFAHLMKTDVLPSFEHYRWQEKTFTLPPGGPLRMFDKRGTSVLAAYDQYVDYTLKRKFIVLGTGQMGLAPAGVEVGDLIIWVEEHAVFLTLRPAPISTRVKEELKLEELRKQELARQRTEKENARSEGEEDEKGPSEANNSNLFDLDNTFRLIGEAFVSNAQQGPDRAAAAGDGDREWFSLW</sequence>
<accession>A0AAI9U975</accession>
<comment type="caution">
    <text evidence="2">The sequence shown here is derived from an EMBL/GenBank/DDBJ whole genome shotgun (WGS) entry which is preliminary data.</text>
</comment>
<dbReference type="AlphaFoldDB" id="A0AAI9U975"/>
<feature type="region of interest" description="Disordered" evidence="1">
    <location>
        <begin position="132"/>
        <end position="160"/>
    </location>
</feature>
<evidence type="ECO:0000313" key="3">
    <source>
        <dbReference type="Proteomes" id="UP001239213"/>
    </source>
</evidence>
<reference evidence="2" key="1">
    <citation type="submission" date="2016-11" db="EMBL/GenBank/DDBJ databases">
        <title>The genome sequence of Colletotrichum cuscutae.</title>
        <authorList>
            <person name="Baroncelli R."/>
        </authorList>
    </citation>
    <scope>NUCLEOTIDE SEQUENCE</scope>
    <source>
        <strain evidence="2">IMI 304802</strain>
    </source>
</reference>
<dbReference type="EMBL" id="MPDP01000294">
    <property type="protein sequence ID" value="KAK1452750.1"/>
    <property type="molecule type" value="Genomic_DNA"/>
</dbReference>
<name>A0AAI9U975_9PEZI</name>
<protein>
    <submittedName>
        <fullName evidence="2">Uncharacterized protein</fullName>
    </submittedName>
</protein>
<dbReference type="Proteomes" id="UP001239213">
    <property type="component" value="Unassembled WGS sequence"/>
</dbReference>
<feature type="compositionally biased region" description="Low complexity" evidence="1">
    <location>
        <begin position="180"/>
        <end position="189"/>
    </location>
</feature>
<keyword evidence="3" id="KW-1185">Reference proteome</keyword>
<evidence type="ECO:0000256" key="1">
    <source>
        <dbReference type="SAM" id="MobiDB-lite"/>
    </source>
</evidence>
<feature type="compositionally biased region" description="Basic and acidic residues" evidence="1">
    <location>
        <begin position="132"/>
        <end position="144"/>
    </location>
</feature>
<evidence type="ECO:0000313" key="2">
    <source>
        <dbReference type="EMBL" id="KAK1452750.1"/>
    </source>
</evidence>
<proteinExistence type="predicted"/>
<gene>
    <name evidence="2" type="ORF">CCUS01_10624</name>
</gene>
<feature type="compositionally biased region" description="Basic and acidic residues" evidence="1">
    <location>
        <begin position="190"/>
        <end position="199"/>
    </location>
</feature>
<organism evidence="2 3">
    <name type="scientific">Colletotrichum cuscutae</name>
    <dbReference type="NCBI Taxonomy" id="1209917"/>
    <lineage>
        <taxon>Eukaryota</taxon>
        <taxon>Fungi</taxon>
        <taxon>Dikarya</taxon>
        <taxon>Ascomycota</taxon>
        <taxon>Pezizomycotina</taxon>
        <taxon>Sordariomycetes</taxon>
        <taxon>Hypocreomycetidae</taxon>
        <taxon>Glomerellales</taxon>
        <taxon>Glomerellaceae</taxon>
        <taxon>Colletotrichum</taxon>
        <taxon>Colletotrichum acutatum species complex</taxon>
    </lineage>
</organism>
<feature type="region of interest" description="Disordered" evidence="1">
    <location>
        <begin position="180"/>
        <end position="199"/>
    </location>
</feature>